<gene>
    <name evidence="7" type="ORF">CHYS00102_LOCUS16440</name>
</gene>
<keyword evidence="4" id="KW-0520">NAD</keyword>
<reference evidence="7" key="1">
    <citation type="submission" date="2021-01" db="EMBL/GenBank/DDBJ databases">
        <authorList>
            <person name="Corre E."/>
            <person name="Pelletier E."/>
            <person name="Niang G."/>
            <person name="Scheremetjew M."/>
            <person name="Finn R."/>
            <person name="Kale V."/>
            <person name="Holt S."/>
            <person name="Cochrane G."/>
            <person name="Meng A."/>
            <person name="Brown T."/>
            <person name="Cohen L."/>
        </authorList>
    </citation>
    <scope>NUCLEOTIDE SEQUENCE</scope>
    <source>
        <strain evidence="7">308</strain>
    </source>
</reference>
<dbReference type="Gene3D" id="3.50.50.60">
    <property type="entry name" value="FAD/NAD(P)-binding domain"/>
    <property type="match status" value="1"/>
</dbReference>
<dbReference type="EMBL" id="HBFR01022893">
    <property type="protein sequence ID" value="CAD8889237.1"/>
    <property type="molecule type" value="Transcribed_RNA"/>
</dbReference>
<organism evidence="7">
    <name type="scientific">Corethron hystrix</name>
    <dbReference type="NCBI Taxonomy" id="216773"/>
    <lineage>
        <taxon>Eukaryota</taxon>
        <taxon>Sar</taxon>
        <taxon>Stramenopiles</taxon>
        <taxon>Ochrophyta</taxon>
        <taxon>Bacillariophyta</taxon>
        <taxon>Coscinodiscophyceae</taxon>
        <taxon>Corethrophycidae</taxon>
        <taxon>Corethrales</taxon>
        <taxon>Corethraceae</taxon>
        <taxon>Corethron</taxon>
    </lineage>
</organism>
<sequence length="669" mass="70534">MRCHACSALKRRSMSPMAPSKIDARNVSNTSPGVAKIFTSVAFAFLSHASALTAETARLWGARSSVKISSRSRRMRREARPPSATVLRAKREHDLVVIGAGPVGVQAAMRAMELLQEKKDDGDGPPSVVLVDAPRCTGVLISENGDASSSSKGCVDLSIGGPTGLFSKALRDTSKTIKVSTLRGMGLREDSIWNEIINSCTDLAASNANDCRRQLNFSGVTVKEGFAFFTGNGKEIAIVSKPVKGDDYTRPEIQENIDELVTAKNILIATGSKPFRPKDMPFDGKRVFDSDSINGLKYLPKSIAITGSGIVAIEFAKIFKNLGTDVTLIIRDNVPRNALKKIGLDIDLAAALNADLIRSGIKIERGAQVAGYNIPDSPVKPIVLTLEGRGGGSRPTGCATEISCDTYLAAVGRVPNTKNMNLESIGVELDSYGCISVDGNLCSSLPGIYAAGDVLGRPFLASTGVAQGIAAVNAIFATNGAVGQGPSKGGNISGPACSGDDAEDCEVDGDLGSTGAAYDPASLASNPFAFPVGVWSSPEAAYYGLSLEQAKEMNINAGSSIALYSECLRGVVFSPNGLLKLVFEKPSGRILGVHIVGDDACELIHYGMELVRSKRTINDVISNMYSAVTFHELYRIAANAAQNEVAARKRRAAAGAALAAANRRKSRKK</sequence>
<comment type="similarity">
    <text evidence="1">Belongs to the class-I pyridine nucleotide-disulfide oxidoreductase family.</text>
</comment>
<name>A0A7S1BKT3_9STRA</name>
<dbReference type="InterPro" id="IPR023753">
    <property type="entry name" value="FAD/NAD-binding_dom"/>
</dbReference>
<dbReference type="Pfam" id="PF02852">
    <property type="entry name" value="Pyr_redox_dim"/>
    <property type="match status" value="1"/>
</dbReference>
<dbReference type="InterPro" id="IPR036188">
    <property type="entry name" value="FAD/NAD-bd_sf"/>
</dbReference>
<evidence type="ECO:0000256" key="1">
    <source>
        <dbReference type="ARBA" id="ARBA00007532"/>
    </source>
</evidence>
<evidence type="ECO:0000313" key="7">
    <source>
        <dbReference type="EMBL" id="CAD8889237.1"/>
    </source>
</evidence>
<dbReference type="GO" id="GO:0004148">
    <property type="term" value="F:dihydrolipoyl dehydrogenase (NADH) activity"/>
    <property type="evidence" value="ECO:0007669"/>
    <property type="project" value="TreeGrafter"/>
</dbReference>
<dbReference type="PRINTS" id="PR00411">
    <property type="entry name" value="PNDRDTASEI"/>
</dbReference>
<dbReference type="InterPro" id="IPR016156">
    <property type="entry name" value="FAD/NAD-linked_Rdtase_dimer_sf"/>
</dbReference>
<dbReference type="AlphaFoldDB" id="A0A7S1BKT3"/>
<dbReference type="InterPro" id="IPR050151">
    <property type="entry name" value="Class-I_Pyr_Nuc-Dis_Oxidored"/>
</dbReference>
<keyword evidence="2" id="KW-0285">Flavoprotein</keyword>
<dbReference type="PANTHER" id="PTHR22912:SF151">
    <property type="entry name" value="DIHYDROLIPOYL DEHYDROGENASE, MITOCHONDRIAL"/>
    <property type="match status" value="1"/>
</dbReference>
<dbReference type="InterPro" id="IPR004099">
    <property type="entry name" value="Pyr_nucl-diS_OxRdtase_dimer"/>
</dbReference>
<dbReference type="PANTHER" id="PTHR22912">
    <property type="entry name" value="DISULFIDE OXIDOREDUCTASE"/>
    <property type="match status" value="1"/>
</dbReference>
<feature type="domain" description="Pyridine nucleotide-disulphide oxidoreductase dimerisation" evidence="5">
    <location>
        <begin position="531"/>
        <end position="634"/>
    </location>
</feature>
<keyword evidence="3" id="KW-0274">FAD</keyword>
<evidence type="ECO:0000256" key="3">
    <source>
        <dbReference type="ARBA" id="ARBA00022827"/>
    </source>
</evidence>
<dbReference type="GO" id="GO:0050660">
    <property type="term" value="F:flavin adenine dinucleotide binding"/>
    <property type="evidence" value="ECO:0007669"/>
    <property type="project" value="TreeGrafter"/>
</dbReference>
<evidence type="ECO:0000259" key="5">
    <source>
        <dbReference type="Pfam" id="PF02852"/>
    </source>
</evidence>
<dbReference type="Pfam" id="PF07992">
    <property type="entry name" value="Pyr_redox_2"/>
    <property type="match status" value="1"/>
</dbReference>
<dbReference type="SUPFAM" id="SSF55424">
    <property type="entry name" value="FAD/NAD-linked reductases, dimerisation (C-terminal) domain"/>
    <property type="match status" value="1"/>
</dbReference>
<proteinExistence type="inferred from homology"/>
<dbReference type="PRINTS" id="PR00368">
    <property type="entry name" value="FADPNR"/>
</dbReference>
<accession>A0A7S1BKT3</accession>
<evidence type="ECO:0000259" key="6">
    <source>
        <dbReference type="Pfam" id="PF07992"/>
    </source>
</evidence>
<dbReference type="Gene3D" id="3.30.390.30">
    <property type="match status" value="1"/>
</dbReference>
<evidence type="ECO:0000256" key="4">
    <source>
        <dbReference type="ARBA" id="ARBA00023027"/>
    </source>
</evidence>
<feature type="domain" description="FAD/NAD(P)-binding" evidence="6">
    <location>
        <begin position="250"/>
        <end position="468"/>
    </location>
</feature>
<dbReference type="GO" id="GO:0006103">
    <property type="term" value="P:2-oxoglutarate metabolic process"/>
    <property type="evidence" value="ECO:0007669"/>
    <property type="project" value="TreeGrafter"/>
</dbReference>
<evidence type="ECO:0000256" key="2">
    <source>
        <dbReference type="ARBA" id="ARBA00022630"/>
    </source>
</evidence>
<protein>
    <recommendedName>
        <fullName evidence="8">Glutathione-disulfide reductase</fullName>
    </recommendedName>
</protein>
<dbReference type="SUPFAM" id="SSF51905">
    <property type="entry name" value="FAD/NAD(P)-binding domain"/>
    <property type="match status" value="1"/>
</dbReference>
<evidence type="ECO:0008006" key="8">
    <source>
        <dbReference type="Google" id="ProtNLM"/>
    </source>
</evidence>